<evidence type="ECO:0000313" key="1">
    <source>
        <dbReference type="EMBL" id="KAK6538995.1"/>
    </source>
</evidence>
<reference evidence="1 2" key="1">
    <citation type="submission" date="2019-10" db="EMBL/GenBank/DDBJ databases">
        <authorList>
            <person name="Palmer J.M."/>
        </authorList>
    </citation>
    <scope>NUCLEOTIDE SEQUENCE [LARGE SCALE GENOMIC DNA]</scope>
    <source>
        <strain evidence="1 2">TWF694</strain>
    </source>
</reference>
<dbReference type="SMART" id="SM00248">
    <property type="entry name" value="ANK"/>
    <property type="match status" value="3"/>
</dbReference>
<protein>
    <recommendedName>
        <fullName evidence="3">Ankyrin repeat protein</fullName>
    </recommendedName>
</protein>
<proteinExistence type="predicted"/>
<accession>A0AAV9XBC4</accession>
<keyword evidence="2" id="KW-1185">Reference proteome</keyword>
<evidence type="ECO:0000313" key="2">
    <source>
        <dbReference type="Proteomes" id="UP001365542"/>
    </source>
</evidence>
<dbReference type="AlphaFoldDB" id="A0AAV9XBC4"/>
<sequence length="535" mass="59683">MPKIHDLITSEKLDESRLNASLSEGADPNEFDSNGFTPLCLACYQERPKFVNILLKRTDCNFPSSKNRTALWYAADSGGDVGSTGIIEALLKSQANPNIPSHDREASTPLMRAVLKLNKEKVATLLRAKAQVDLSGPNDQDSGAIALVNRRIREEKKYGTVIPEYDEILRMLEYGPPPPPSKLFQFASNFFASLFRYMVYTVNQISSGFKTVFGISGEDIIKNEGNSTGELTDEQAMLEDPIVENTKFDGEHLDEVKKLMGPDPQQNLRALSVYMEQCGVQQLFKDNPDYVKTIAEKAALLSQDPSTDLGKGENMEKMVKLALYQTILLCDDSGSMQISDGRLQAQQEIIRRVVSIATKIAPDDKPVEVRFINHPGGFSFTHASIKTIDSMLSNVTPDRSTPLGEMLQKKVLRPFFYSPVKAGSLKHPLLVSIITDGAPDSLPDFLDYIKGCYSYIRSETDFNSQVVQFLVSKVGQDEEATNFLNVVQETGLAYCTGGQLDKEMEQYRENERELEVWLLNILTAPIMRFGKQSNK</sequence>
<dbReference type="InterPro" id="IPR002110">
    <property type="entry name" value="Ankyrin_rpt"/>
</dbReference>
<comment type="caution">
    <text evidence="1">The sequence shown here is derived from an EMBL/GenBank/DDBJ whole genome shotgun (WGS) entry which is preliminary data.</text>
</comment>
<name>A0AAV9XBC4_9PEZI</name>
<dbReference type="InterPro" id="IPR036465">
    <property type="entry name" value="vWFA_dom_sf"/>
</dbReference>
<dbReference type="EMBL" id="JAVHJO010000007">
    <property type="protein sequence ID" value="KAK6538995.1"/>
    <property type="molecule type" value="Genomic_DNA"/>
</dbReference>
<dbReference type="SUPFAM" id="SSF53300">
    <property type="entry name" value="vWA-like"/>
    <property type="match status" value="1"/>
</dbReference>
<dbReference type="InterPro" id="IPR036770">
    <property type="entry name" value="Ankyrin_rpt-contain_sf"/>
</dbReference>
<dbReference type="PANTHER" id="PTHR34706">
    <property type="entry name" value="SLR1338 PROTEIN"/>
    <property type="match status" value="1"/>
</dbReference>
<evidence type="ECO:0008006" key="3">
    <source>
        <dbReference type="Google" id="ProtNLM"/>
    </source>
</evidence>
<dbReference type="Gene3D" id="1.25.40.20">
    <property type="entry name" value="Ankyrin repeat-containing domain"/>
    <property type="match status" value="1"/>
</dbReference>
<dbReference type="SUPFAM" id="SSF48403">
    <property type="entry name" value="Ankyrin repeat"/>
    <property type="match status" value="1"/>
</dbReference>
<dbReference type="PANTHER" id="PTHR34706:SF3">
    <property type="entry name" value="ANKYRIN REPEAT PROTEIN (AFU_ORTHOLOGUE AFUA_7G06200)"/>
    <property type="match status" value="1"/>
</dbReference>
<dbReference type="Pfam" id="PF12796">
    <property type="entry name" value="Ank_2"/>
    <property type="match status" value="1"/>
</dbReference>
<gene>
    <name evidence="1" type="ORF">TWF694_010543</name>
</gene>
<organism evidence="1 2">
    <name type="scientific">Orbilia ellipsospora</name>
    <dbReference type="NCBI Taxonomy" id="2528407"/>
    <lineage>
        <taxon>Eukaryota</taxon>
        <taxon>Fungi</taxon>
        <taxon>Dikarya</taxon>
        <taxon>Ascomycota</taxon>
        <taxon>Pezizomycotina</taxon>
        <taxon>Orbiliomycetes</taxon>
        <taxon>Orbiliales</taxon>
        <taxon>Orbiliaceae</taxon>
        <taxon>Orbilia</taxon>
    </lineage>
</organism>
<dbReference type="Proteomes" id="UP001365542">
    <property type="component" value="Unassembled WGS sequence"/>
</dbReference>